<protein>
    <submittedName>
        <fullName evidence="3">Beta-lactamase</fullName>
    </submittedName>
</protein>
<dbReference type="EMBL" id="JTDN01000002">
    <property type="protein sequence ID" value="KHL24610.1"/>
    <property type="molecule type" value="Genomic_DNA"/>
</dbReference>
<proteinExistence type="predicted"/>
<sequence>MRRAMPRRRPSIAVTLLLPALLAACGSEAPTGPPPPSAEALAAVAPRPGADRAPLARAVDALFTAEGIGETRALLVLHDGQVVAQRYAEGFGPDSRFVGWSMSKTVTALLIGLLVADGKLALDAPAPVPLWQRAGDPRGEITVRHLLQMRSGLRHQENADPVYESAEVRMMFGDGRDDMAAWAEAQVLQHAPGSTFTYSTPTSVILADIAARVLAPGGSPAERRQAVAQYLQTRLAAPLDLRGLTAEHDRQGTMVGGAMVWATAADWGRLGELLRQDGNAADGTPVLPRGWVELMRTPSPAAPDYGGALWLNRPSGGDRQVLFATRGPADAFALVGHLGQYVLVAPGQGLTVVRLGKTDAPDRPALVDRLADLVAVYR</sequence>
<evidence type="ECO:0000256" key="1">
    <source>
        <dbReference type="SAM" id="SignalP"/>
    </source>
</evidence>
<keyword evidence="4" id="KW-1185">Reference proteome</keyword>
<gene>
    <name evidence="3" type="ORF">PK98_11585</name>
</gene>
<feature type="chain" id="PRO_5002088238" evidence="1">
    <location>
        <begin position="30"/>
        <end position="378"/>
    </location>
</feature>
<dbReference type="Pfam" id="PF00144">
    <property type="entry name" value="Beta-lactamase"/>
    <property type="match status" value="1"/>
</dbReference>
<dbReference type="Gene3D" id="3.40.710.10">
    <property type="entry name" value="DD-peptidase/beta-lactamase superfamily"/>
    <property type="match status" value="1"/>
</dbReference>
<keyword evidence="1" id="KW-0732">Signal</keyword>
<evidence type="ECO:0000313" key="3">
    <source>
        <dbReference type="EMBL" id="KHL24610.1"/>
    </source>
</evidence>
<name>A0A0B2BXN7_9SPHN</name>
<evidence type="ECO:0000313" key="4">
    <source>
        <dbReference type="Proteomes" id="UP000030988"/>
    </source>
</evidence>
<comment type="caution">
    <text evidence="3">The sequence shown here is derived from an EMBL/GenBank/DDBJ whole genome shotgun (WGS) entry which is preliminary data.</text>
</comment>
<dbReference type="STRING" id="1572751.PK98_11585"/>
<accession>A0A0B2BXN7</accession>
<dbReference type="AlphaFoldDB" id="A0A0B2BXN7"/>
<reference evidence="3 4" key="1">
    <citation type="submission" date="2014-11" db="EMBL/GenBank/DDBJ databases">
        <title>Draft genome sequence of Kirrobacter mercurialis.</title>
        <authorList>
            <person name="Coil D.A."/>
            <person name="Eisen J.A."/>
        </authorList>
    </citation>
    <scope>NUCLEOTIDE SEQUENCE [LARGE SCALE GENOMIC DNA]</scope>
    <source>
        <strain evidence="3 4">Coronado</strain>
    </source>
</reference>
<dbReference type="PANTHER" id="PTHR43283">
    <property type="entry name" value="BETA-LACTAMASE-RELATED"/>
    <property type="match status" value="1"/>
</dbReference>
<organism evidence="3 4">
    <name type="scientific">Croceibacterium mercuriale</name>
    <dbReference type="NCBI Taxonomy" id="1572751"/>
    <lineage>
        <taxon>Bacteria</taxon>
        <taxon>Pseudomonadati</taxon>
        <taxon>Pseudomonadota</taxon>
        <taxon>Alphaproteobacteria</taxon>
        <taxon>Sphingomonadales</taxon>
        <taxon>Erythrobacteraceae</taxon>
        <taxon>Croceibacterium</taxon>
    </lineage>
</organism>
<dbReference type="InterPro" id="IPR001466">
    <property type="entry name" value="Beta-lactam-related"/>
</dbReference>
<dbReference type="InterPro" id="IPR050789">
    <property type="entry name" value="Diverse_Enzym_Activities"/>
</dbReference>
<evidence type="ECO:0000259" key="2">
    <source>
        <dbReference type="Pfam" id="PF00144"/>
    </source>
</evidence>
<feature type="signal peptide" evidence="1">
    <location>
        <begin position="1"/>
        <end position="29"/>
    </location>
</feature>
<feature type="domain" description="Beta-lactamase-related" evidence="2">
    <location>
        <begin position="73"/>
        <end position="374"/>
    </location>
</feature>
<dbReference type="SUPFAM" id="SSF56601">
    <property type="entry name" value="beta-lactamase/transpeptidase-like"/>
    <property type="match status" value="1"/>
</dbReference>
<dbReference type="Proteomes" id="UP000030988">
    <property type="component" value="Unassembled WGS sequence"/>
</dbReference>
<dbReference type="PROSITE" id="PS51257">
    <property type="entry name" value="PROKAR_LIPOPROTEIN"/>
    <property type="match status" value="1"/>
</dbReference>
<dbReference type="InterPro" id="IPR012338">
    <property type="entry name" value="Beta-lactam/transpept-like"/>
</dbReference>
<dbReference type="PANTHER" id="PTHR43283:SF7">
    <property type="entry name" value="BETA-LACTAMASE-RELATED DOMAIN-CONTAINING PROTEIN"/>
    <property type="match status" value="1"/>
</dbReference>